<feature type="compositionally biased region" description="Basic residues" evidence="1">
    <location>
        <begin position="123"/>
        <end position="134"/>
    </location>
</feature>
<dbReference type="OrthoDB" id="10418482at2759"/>
<accession>A0A8J9VHE0</accession>
<protein>
    <submittedName>
        <fullName evidence="2">Uncharacterized protein</fullName>
    </submittedName>
</protein>
<feature type="compositionally biased region" description="Low complexity" evidence="1">
    <location>
        <begin position="78"/>
        <end position="89"/>
    </location>
</feature>
<reference evidence="2" key="1">
    <citation type="submission" date="2021-12" db="EMBL/GenBank/DDBJ databases">
        <authorList>
            <person name="Martin H S."/>
        </authorList>
    </citation>
    <scope>NUCLEOTIDE SEQUENCE</scope>
</reference>
<evidence type="ECO:0000313" key="2">
    <source>
        <dbReference type="EMBL" id="CAH0731732.1"/>
    </source>
</evidence>
<feature type="non-terminal residue" evidence="2">
    <location>
        <position position="148"/>
    </location>
</feature>
<sequence>MHSIYSTCNHDKTFIGNHECDSKRYLATAVSGVFSEKCDTTSGQRGTTGIPAGARPLTCHGAGPSADDEAAESPQCRPGASAGPAAALAPSPPPDTGPPADGRSQTKKSIGRQPPPALTLSRAGRRAVARHRTAIPHQKPTEASTPDK</sequence>
<dbReference type="Proteomes" id="UP000838878">
    <property type="component" value="Chromosome 9"/>
</dbReference>
<keyword evidence="3" id="KW-1185">Reference proteome</keyword>
<proteinExistence type="predicted"/>
<name>A0A8J9VHE0_9NEOP</name>
<dbReference type="AlphaFoldDB" id="A0A8J9VHE0"/>
<dbReference type="EMBL" id="OV170229">
    <property type="protein sequence ID" value="CAH0731732.1"/>
    <property type="molecule type" value="Genomic_DNA"/>
</dbReference>
<organism evidence="2 3">
    <name type="scientific">Brenthis ino</name>
    <name type="common">lesser marbled fritillary</name>
    <dbReference type="NCBI Taxonomy" id="405034"/>
    <lineage>
        <taxon>Eukaryota</taxon>
        <taxon>Metazoa</taxon>
        <taxon>Ecdysozoa</taxon>
        <taxon>Arthropoda</taxon>
        <taxon>Hexapoda</taxon>
        <taxon>Insecta</taxon>
        <taxon>Pterygota</taxon>
        <taxon>Neoptera</taxon>
        <taxon>Endopterygota</taxon>
        <taxon>Lepidoptera</taxon>
        <taxon>Glossata</taxon>
        <taxon>Ditrysia</taxon>
        <taxon>Papilionoidea</taxon>
        <taxon>Nymphalidae</taxon>
        <taxon>Heliconiinae</taxon>
        <taxon>Argynnini</taxon>
        <taxon>Brenthis</taxon>
    </lineage>
</organism>
<gene>
    <name evidence="2" type="ORF">BINO364_LOCUS16525</name>
</gene>
<evidence type="ECO:0000256" key="1">
    <source>
        <dbReference type="SAM" id="MobiDB-lite"/>
    </source>
</evidence>
<evidence type="ECO:0000313" key="3">
    <source>
        <dbReference type="Proteomes" id="UP000838878"/>
    </source>
</evidence>
<feature type="region of interest" description="Disordered" evidence="1">
    <location>
        <begin position="37"/>
        <end position="148"/>
    </location>
</feature>